<feature type="transmembrane region" description="Helical" evidence="7">
    <location>
        <begin position="139"/>
        <end position="160"/>
    </location>
</feature>
<feature type="transmembrane region" description="Helical" evidence="7">
    <location>
        <begin position="167"/>
        <end position="183"/>
    </location>
</feature>
<dbReference type="GO" id="GO:0016746">
    <property type="term" value="F:acyltransferase activity"/>
    <property type="evidence" value="ECO:0007669"/>
    <property type="project" value="UniProtKB-KW"/>
</dbReference>
<feature type="transmembrane region" description="Helical" evidence="7">
    <location>
        <begin position="18"/>
        <end position="37"/>
    </location>
</feature>
<dbReference type="PANTHER" id="PTHR40074">
    <property type="entry name" value="O-ACETYLTRANSFERASE WECH"/>
    <property type="match status" value="1"/>
</dbReference>
<evidence type="ECO:0000256" key="4">
    <source>
        <dbReference type="ARBA" id="ARBA00022692"/>
    </source>
</evidence>
<dbReference type="EMBL" id="BAAANK010000006">
    <property type="protein sequence ID" value="GAA1838299.1"/>
    <property type="molecule type" value="Genomic_DNA"/>
</dbReference>
<dbReference type="Proteomes" id="UP001501746">
    <property type="component" value="Unassembled WGS sequence"/>
</dbReference>
<gene>
    <name evidence="9" type="ORF">GCM10009750_24820</name>
</gene>
<feature type="transmembrane region" description="Helical" evidence="7">
    <location>
        <begin position="313"/>
        <end position="332"/>
    </location>
</feature>
<feature type="transmembrane region" description="Helical" evidence="7">
    <location>
        <begin position="57"/>
        <end position="78"/>
    </location>
</feature>
<evidence type="ECO:0000256" key="2">
    <source>
        <dbReference type="ARBA" id="ARBA00007400"/>
    </source>
</evidence>
<evidence type="ECO:0000256" key="1">
    <source>
        <dbReference type="ARBA" id="ARBA00004651"/>
    </source>
</evidence>
<dbReference type="Pfam" id="PF01757">
    <property type="entry name" value="Acyl_transf_3"/>
    <property type="match status" value="1"/>
</dbReference>
<keyword evidence="4 7" id="KW-0812">Transmembrane</keyword>
<feature type="transmembrane region" description="Helical" evidence="7">
    <location>
        <begin position="279"/>
        <end position="301"/>
    </location>
</feature>
<feature type="transmembrane region" description="Helical" evidence="7">
    <location>
        <begin position="220"/>
        <end position="243"/>
    </location>
</feature>
<proteinExistence type="inferred from homology"/>
<feature type="transmembrane region" description="Helical" evidence="7">
    <location>
        <begin position="255"/>
        <end position="272"/>
    </location>
</feature>
<dbReference type="InterPro" id="IPR002656">
    <property type="entry name" value="Acyl_transf_3_dom"/>
</dbReference>
<keyword evidence="3" id="KW-1003">Cell membrane</keyword>
<comment type="subcellular location">
    <subcellularLocation>
        <location evidence="1">Cell membrane</location>
        <topology evidence="1">Multi-pass membrane protein</topology>
    </subcellularLocation>
</comment>
<feature type="transmembrane region" description="Helical" evidence="7">
    <location>
        <begin position="98"/>
        <end position="119"/>
    </location>
</feature>
<evidence type="ECO:0000259" key="8">
    <source>
        <dbReference type="Pfam" id="PF01757"/>
    </source>
</evidence>
<protein>
    <submittedName>
        <fullName evidence="9">Acyltransferase</fullName>
    </submittedName>
</protein>
<evidence type="ECO:0000313" key="10">
    <source>
        <dbReference type="Proteomes" id="UP001501746"/>
    </source>
</evidence>
<keyword evidence="5 7" id="KW-1133">Transmembrane helix</keyword>
<comment type="caution">
    <text evidence="9">The sequence shown here is derived from an EMBL/GenBank/DDBJ whole genome shotgun (WGS) entry which is preliminary data.</text>
</comment>
<keyword evidence="9" id="KW-0808">Transferase</keyword>
<feature type="domain" description="Acyltransferase 3" evidence="8">
    <location>
        <begin position="19"/>
        <end position="328"/>
    </location>
</feature>
<name>A0ABN2MTK6_9MICO</name>
<organism evidence="9 10">
    <name type="scientific">Agromyces salentinus</name>
    <dbReference type="NCBI Taxonomy" id="269421"/>
    <lineage>
        <taxon>Bacteria</taxon>
        <taxon>Bacillati</taxon>
        <taxon>Actinomycetota</taxon>
        <taxon>Actinomycetes</taxon>
        <taxon>Micrococcales</taxon>
        <taxon>Microbacteriaceae</taxon>
        <taxon>Agromyces</taxon>
    </lineage>
</organism>
<sequence>MTAVGTAASPRTAIRRDLAIESLRGLAIVLMVAGHVIGGDATRGMTVADDSPWRLSYVFLEDIRMPLFAALSGFVYAFRPVSTSPGYGRMVTGKVRRLLVPLVTVGTAFFLLQSMVPGTNGAGAPSEIWRVYVYGTGHFWFLQAIFLIFLAVGLLDLWGLLRTRRNWIIAVAATSVLYVLVLLPDAWDVFSVNGAIRLLPFFLLGYGVHRYVPNPAPAGIILPVAVVFVGAYVLRVLEIVGAVDPADAAERASRIAVGLAATLLLLLVRNWIRVGFLAWLGQFAFAIYLLHVFGSAAARLALGRFGIDGELPVFVVCMVAALGLPILFEVTLGRIRWVSWAFLGQKPWRARSSAPGDPAAGRVREGA</sequence>
<evidence type="ECO:0000256" key="5">
    <source>
        <dbReference type="ARBA" id="ARBA00022989"/>
    </source>
</evidence>
<evidence type="ECO:0000256" key="3">
    <source>
        <dbReference type="ARBA" id="ARBA00022475"/>
    </source>
</evidence>
<dbReference type="RefSeq" id="WP_157427413.1">
    <property type="nucleotide sequence ID" value="NZ_BAAANK010000006.1"/>
</dbReference>
<evidence type="ECO:0000313" key="9">
    <source>
        <dbReference type="EMBL" id="GAA1838299.1"/>
    </source>
</evidence>
<evidence type="ECO:0000256" key="7">
    <source>
        <dbReference type="SAM" id="Phobius"/>
    </source>
</evidence>
<dbReference type="PANTHER" id="PTHR40074:SF2">
    <property type="entry name" value="O-ACETYLTRANSFERASE WECH"/>
    <property type="match status" value="1"/>
</dbReference>
<comment type="similarity">
    <text evidence="2">Belongs to the acyltransferase 3 family.</text>
</comment>
<evidence type="ECO:0000256" key="6">
    <source>
        <dbReference type="ARBA" id="ARBA00023136"/>
    </source>
</evidence>
<keyword evidence="9" id="KW-0012">Acyltransferase</keyword>
<accession>A0ABN2MTK6</accession>
<keyword evidence="10" id="KW-1185">Reference proteome</keyword>
<keyword evidence="6 7" id="KW-0472">Membrane</keyword>
<reference evidence="9 10" key="1">
    <citation type="journal article" date="2019" name="Int. J. Syst. Evol. Microbiol.">
        <title>The Global Catalogue of Microorganisms (GCM) 10K type strain sequencing project: providing services to taxonomists for standard genome sequencing and annotation.</title>
        <authorList>
            <consortium name="The Broad Institute Genomics Platform"/>
            <consortium name="The Broad Institute Genome Sequencing Center for Infectious Disease"/>
            <person name="Wu L."/>
            <person name="Ma J."/>
        </authorList>
    </citation>
    <scope>NUCLEOTIDE SEQUENCE [LARGE SCALE GENOMIC DNA]</scope>
    <source>
        <strain evidence="9 10">JCM 14323</strain>
    </source>
</reference>